<keyword evidence="2" id="KW-1185">Reference proteome</keyword>
<dbReference type="Proteomes" id="UP001160148">
    <property type="component" value="Unassembled WGS sequence"/>
</dbReference>
<accession>A0AAV0VRY0</accession>
<evidence type="ECO:0000313" key="2">
    <source>
        <dbReference type="Proteomes" id="UP001160148"/>
    </source>
</evidence>
<sequence>MAQVGYRVRLDDDVQSHSDPVVTVAGRRKDDRNIYAFILTAISCLSCPEISQLEVPIWLTDGTSVDSAICGTQCCPQRFRRTALLPFQISTRRLDKPLNKPTK</sequence>
<evidence type="ECO:0000313" key="1">
    <source>
        <dbReference type="EMBL" id="CAI6346325.1"/>
    </source>
</evidence>
<dbReference type="EMBL" id="CARXXK010000001">
    <property type="protein sequence ID" value="CAI6346325.1"/>
    <property type="molecule type" value="Genomic_DNA"/>
</dbReference>
<organism evidence="1 2">
    <name type="scientific">Macrosiphum euphorbiae</name>
    <name type="common">potato aphid</name>
    <dbReference type="NCBI Taxonomy" id="13131"/>
    <lineage>
        <taxon>Eukaryota</taxon>
        <taxon>Metazoa</taxon>
        <taxon>Ecdysozoa</taxon>
        <taxon>Arthropoda</taxon>
        <taxon>Hexapoda</taxon>
        <taxon>Insecta</taxon>
        <taxon>Pterygota</taxon>
        <taxon>Neoptera</taxon>
        <taxon>Paraneoptera</taxon>
        <taxon>Hemiptera</taxon>
        <taxon>Sternorrhyncha</taxon>
        <taxon>Aphidomorpha</taxon>
        <taxon>Aphidoidea</taxon>
        <taxon>Aphididae</taxon>
        <taxon>Macrosiphini</taxon>
        <taxon>Macrosiphum</taxon>
    </lineage>
</organism>
<protein>
    <submittedName>
        <fullName evidence="1">Uncharacterized protein</fullName>
    </submittedName>
</protein>
<comment type="caution">
    <text evidence="1">The sequence shown here is derived from an EMBL/GenBank/DDBJ whole genome shotgun (WGS) entry which is preliminary data.</text>
</comment>
<name>A0AAV0VRY0_9HEMI</name>
<dbReference type="AlphaFoldDB" id="A0AAV0VRY0"/>
<reference evidence="1 2" key="1">
    <citation type="submission" date="2023-01" db="EMBL/GenBank/DDBJ databases">
        <authorList>
            <person name="Whitehead M."/>
        </authorList>
    </citation>
    <scope>NUCLEOTIDE SEQUENCE [LARGE SCALE GENOMIC DNA]</scope>
</reference>
<gene>
    <name evidence="1" type="ORF">MEUPH1_LOCUS3245</name>
</gene>
<proteinExistence type="predicted"/>